<comment type="similarity">
    <text evidence="2 7">Belongs to the acyl-CoA dehydrogenase family.</text>
</comment>
<dbReference type="InterPro" id="IPR046373">
    <property type="entry name" value="Acyl-CoA_Oxase/DH_mid-dom_sf"/>
</dbReference>
<dbReference type="GO" id="GO:0050660">
    <property type="term" value="F:flavin adenine dinucleotide binding"/>
    <property type="evidence" value="ECO:0007669"/>
    <property type="project" value="InterPro"/>
</dbReference>
<evidence type="ECO:0000256" key="7">
    <source>
        <dbReference type="RuleBase" id="RU362125"/>
    </source>
</evidence>
<dbReference type="FunFam" id="2.40.110.10:FF:000001">
    <property type="entry name" value="Acyl-CoA dehydrogenase, mitochondrial"/>
    <property type="match status" value="1"/>
</dbReference>
<dbReference type="InterPro" id="IPR009075">
    <property type="entry name" value="AcylCo_DH/oxidase_C"/>
</dbReference>
<sequence>MACFLHVYNWKEVLRMKLTDKRSLFPDERGLEVDSYSINLNEDEQLISKTIHQLVEEKILPNMDQLEDHDYTLQKKRMKEVGQLGLMGAEVPEEYGGLEAGKRMSGIIAEKMGYAASFSVAFNIHSGVGTLPYVYFGNEAQKNQYLPKLASGEWVGAYALTEPNAGSDALASKTTAKWNDENQTWTINGEKQWITNAHIANVYVVFANTEQGITAFIVERTFKGVSIGPEEKKLGIKGSSTATLILEDVELDSAQVLGEVGKGHRIALNILNLARLKIAFSNIGMSKQALEFAIKYGKDRQQFGKNIVEFGLIQEKIANMATAIYKSECTAYYTASLLDRQLIDNGKENFISSLARFSMDCSINKVLASESLDMIVDEALQIHGGYGYMQEYEVERLYRDSRINRLFEGTSEINRLTIAKSFLKQYDEEKLNEEIRLEQSVYIRQGIILLNKMLKAVTSSDRETKQMYQGVIADTVMDVYAMKTAEMNSDHSEVTKHMTQIILEENLQRILERTKRIIVALEGDDLEKSRYLDEIKDLLIPDFINIYEAKENIAKSLIRKGGYYV</sequence>
<dbReference type="PANTHER" id="PTHR43884:SF12">
    <property type="entry name" value="ISOVALERYL-COA DEHYDROGENASE, MITOCHONDRIAL-RELATED"/>
    <property type="match status" value="1"/>
</dbReference>
<dbReference type="InterPro" id="IPR006091">
    <property type="entry name" value="Acyl-CoA_Oxase/DH_mid-dom"/>
</dbReference>
<evidence type="ECO:0000313" key="12">
    <source>
        <dbReference type="Proteomes" id="UP000000822"/>
    </source>
</evidence>
<feature type="domain" description="Acyl-CoA oxidase/dehydrogenase middle" evidence="9">
    <location>
        <begin position="157"/>
        <end position="249"/>
    </location>
</feature>
<reference evidence="11 12" key="1">
    <citation type="journal article" date="2001" name="FEMS Microbiol. Lett.">
        <title>Oceanobacillus iheyensis gen. nov., sp. nov., a deep-sea extremely halotolerant and alkaliphilic species isolated from a depth of 1050 m on the Iheya Ridge.</title>
        <authorList>
            <person name="Lu J."/>
            <person name="Nogi Y."/>
            <person name="Takami H."/>
        </authorList>
    </citation>
    <scope>NUCLEOTIDE SEQUENCE [LARGE SCALE GENOMIC DNA]</scope>
    <source>
        <strain evidence="12">DSM 14371 / CIP 107618 / JCM 11309 / KCTC 3954 / HTE831</strain>
    </source>
</reference>
<dbReference type="Gene3D" id="1.10.540.10">
    <property type="entry name" value="Acyl-CoA dehydrogenase/oxidase, N-terminal domain"/>
    <property type="match status" value="1"/>
</dbReference>
<dbReference type="Pfam" id="PF00441">
    <property type="entry name" value="Acyl-CoA_dh_1"/>
    <property type="match status" value="1"/>
</dbReference>
<evidence type="ECO:0000256" key="6">
    <source>
        <dbReference type="ARBA" id="ARBA00052546"/>
    </source>
</evidence>
<evidence type="ECO:0000256" key="5">
    <source>
        <dbReference type="ARBA" id="ARBA00023002"/>
    </source>
</evidence>
<accession>Q8ES29</accession>
<evidence type="ECO:0000256" key="4">
    <source>
        <dbReference type="ARBA" id="ARBA00022827"/>
    </source>
</evidence>
<feature type="domain" description="Acyl-CoA dehydrogenase/oxidase C-terminal" evidence="8">
    <location>
        <begin position="261"/>
        <end position="421"/>
    </location>
</feature>
<keyword evidence="4 7" id="KW-0274">FAD</keyword>
<gene>
    <name evidence="11" type="ordered locus">OB0814</name>
</gene>
<dbReference type="InterPro" id="IPR009100">
    <property type="entry name" value="AcylCoA_DH/oxidase_NM_dom_sf"/>
</dbReference>
<evidence type="ECO:0000259" key="9">
    <source>
        <dbReference type="Pfam" id="PF02770"/>
    </source>
</evidence>
<evidence type="ECO:0000259" key="8">
    <source>
        <dbReference type="Pfam" id="PF00441"/>
    </source>
</evidence>
<dbReference type="InterPro" id="IPR036250">
    <property type="entry name" value="AcylCo_DH-like_C"/>
</dbReference>
<evidence type="ECO:0000256" key="2">
    <source>
        <dbReference type="ARBA" id="ARBA00009347"/>
    </source>
</evidence>
<reference evidence="11 12" key="2">
    <citation type="journal article" date="2002" name="Nucleic Acids Res.">
        <title>Genome sequence of Oceanobacillus iheyensis isolated from the Iheya Ridge and its unexpected adaptive capabilities to extreme environments.</title>
        <authorList>
            <person name="Takami H."/>
            <person name="Takaki Y."/>
            <person name="Uchiyama I."/>
        </authorList>
    </citation>
    <scope>NUCLEOTIDE SEQUENCE [LARGE SCALE GENOMIC DNA]</scope>
    <source>
        <strain evidence="12">DSM 14371 / CIP 107618 / JCM 11309 / KCTC 3954 / HTE831</strain>
    </source>
</reference>
<feature type="domain" description="Acyl-CoA dehydrogenase/oxidase N-terminal" evidence="10">
    <location>
        <begin position="41"/>
        <end position="153"/>
    </location>
</feature>
<dbReference type="FunFam" id="1.20.140.10:FF:000019">
    <property type="entry name" value="Acyl-CoA dehydrogenase"/>
    <property type="match status" value="1"/>
</dbReference>
<evidence type="ECO:0000256" key="1">
    <source>
        <dbReference type="ARBA" id="ARBA00001974"/>
    </source>
</evidence>
<organism evidence="11 12">
    <name type="scientific">Oceanobacillus iheyensis (strain DSM 14371 / CIP 107618 / JCM 11309 / KCTC 3954 / HTE831)</name>
    <dbReference type="NCBI Taxonomy" id="221109"/>
    <lineage>
        <taxon>Bacteria</taxon>
        <taxon>Bacillati</taxon>
        <taxon>Bacillota</taxon>
        <taxon>Bacilli</taxon>
        <taxon>Bacillales</taxon>
        <taxon>Bacillaceae</taxon>
        <taxon>Oceanobacillus</taxon>
    </lineage>
</organism>
<dbReference type="EMBL" id="BA000028">
    <property type="protein sequence ID" value="BAC12770.1"/>
    <property type="molecule type" value="Genomic_DNA"/>
</dbReference>
<dbReference type="Gene3D" id="2.40.110.10">
    <property type="entry name" value="Butyryl-CoA Dehydrogenase, subunit A, domain 2"/>
    <property type="match status" value="1"/>
</dbReference>
<evidence type="ECO:0000313" key="11">
    <source>
        <dbReference type="EMBL" id="BAC12770.1"/>
    </source>
</evidence>
<evidence type="ECO:0000259" key="10">
    <source>
        <dbReference type="Pfam" id="PF02771"/>
    </source>
</evidence>
<dbReference type="STRING" id="221109.gene:10733035"/>
<dbReference type="Pfam" id="PF02771">
    <property type="entry name" value="Acyl-CoA_dh_N"/>
    <property type="match status" value="1"/>
</dbReference>
<dbReference type="FunFam" id="1.10.540.10:FF:000001">
    <property type="entry name" value="Very long-chain-specific acyl-CoA dehydrogenase, mitochondrial"/>
    <property type="match status" value="1"/>
</dbReference>
<dbReference type="PANTHER" id="PTHR43884">
    <property type="entry name" value="ACYL-COA DEHYDROGENASE"/>
    <property type="match status" value="1"/>
</dbReference>
<dbReference type="SUPFAM" id="SSF56645">
    <property type="entry name" value="Acyl-CoA dehydrogenase NM domain-like"/>
    <property type="match status" value="1"/>
</dbReference>
<dbReference type="CDD" id="cd01161">
    <property type="entry name" value="VLCAD"/>
    <property type="match status" value="1"/>
</dbReference>
<dbReference type="SUPFAM" id="SSF47203">
    <property type="entry name" value="Acyl-CoA dehydrogenase C-terminal domain-like"/>
    <property type="match status" value="1"/>
</dbReference>
<dbReference type="AlphaFoldDB" id="Q8ES29"/>
<evidence type="ECO:0000256" key="3">
    <source>
        <dbReference type="ARBA" id="ARBA00022630"/>
    </source>
</evidence>
<name>Q8ES29_OCEIH</name>
<dbReference type="eggNOG" id="COG1960">
    <property type="taxonomic scope" value="Bacteria"/>
</dbReference>
<dbReference type="InterPro" id="IPR013786">
    <property type="entry name" value="AcylCoA_DH/ox_N"/>
</dbReference>
<dbReference type="KEGG" id="oih:OB0814"/>
<dbReference type="InterPro" id="IPR037069">
    <property type="entry name" value="AcylCoA_DH/ox_N_sf"/>
</dbReference>
<dbReference type="PhylomeDB" id="Q8ES29"/>
<dbReference type="GO" id="GO:0003995">
    <property type="term" value="F:acyl-CoA dehydrogenase activity"/>
    <property type="evidence" value="ECO:0007669"/>
    <property type="project" value="InterPro"/>
</dbReference>
<keyword evidence="3 7" id="KW-0285">Flavoprotein</keyword>
<dbReference type="PROSITE" id="PS00072">
    <property type="entry name" value="ACYL_COA_DH_1"/>
    <property type="match status" value="1"/>
</dbReference>
<dbReference type="InterPro" id="IPR006089">
    <property type="entry name" value="Acyl-CoA_DH_CS"/>
</dbReference>
<dbReference type="Proteomes" id="UP000000822">
    <property type="component" value="Chromosome"/>
</dbReference>
<dbReference type="Gene3D" id="1.20.140.10">
    <property type="entry name" value="Butyryl-CoA Dehydrogenase, subunit A, domain 3"/>
    <property type="match status" value="2"/>
</dbReference>
<dbReference type="Pfam" id="PF02770">
    <property type="entry name" value="Acyl-CoA_dh_M"/>
    <property type="match status" value="1"/>
</dbReference>
<keyword evidence="5 7" id="KW-0560">Oxidoreductase</keyword>
<comment type="cofactor">
    <cofactor evidence="1 7">
        <name>FAD</name>
        <dbReference type="ChEBI" id="CHEBI:57692"/>
    </cofactor>
</comment>
<proteinExistence type="inferred from homology"/>
<keyword evidence="12" id="KW-1185">Reference proteome</keyword>
<comment type="catalytic activity">
    <reaction evidence="6">
        <text>a 2,3-saturated acyl-CoA + A = a 2,3-dehydroacyl-CoA + AH2</text>
        <dbReference type="Rhea" id="RHEA:48608"/>
        <dbReference type="ChEBI" id="CHEBI:13193"/>
        <dbReference type="ChEBI" id="CHEBI:17499"/>
        <dbReference type="ChEBI" id="CHEBI:60015"/>
        <dbReference type="ChEBI" id="CHEBI:65111"/>
    </reaction>
</comment>
<dbReference type="HOGENOM" id="CLU_018204_3_3_9"/>
<protein>
    <submittedName>
        <fullName evidence="11">Butyryl-CoA dehydrogenase</fullName>
    </submittedName>
</protein>
<dbReference type="PROSITE" id="PS00073">
    <property type="entry name" value="ACYL_COA_DH_2"/>
    <property type="match status" value="1"/>
</dbReference>